<dbReference type="EMBL" id="FXAZ01000005">
    <property type="protein sequence ID" value="SMG54329.1"/>
    <property type="molecule type" value="Genomic_DNA"/>
</dbReference>
<accession>A0A1X7LMH9</accession>
<dbReference type="SUPFAM" id="SSF109604">
    <property type="entry name" value="HD-domain/PDEase-like"/>
    <property type="match status" value="1"/>
</dbReference>
<name>A0A1X7LMH9_9BACL</name>
<dbReference type="OrthoDB" id="9759601at2"/>
<dbReference type="SMART" id="SM00471">
    <property type="entry name" value="HDc"/>
    <property type="match status" value="1"/>
</dbReference>
<dbReference type="PANTHER" id="PTHR43155:SF2">
    <property type="entry name" value="CYCLIC DI-GMP PHOSPHODIESTERASE PA4108"/>
    <property type="match status" value="1"/>
</dbReference>
<keyword evidence="3" id="KW-1185">Reference proteome</keyword>
<organism evidence="2 3">
    <name type="scientific">Paenibacillus aquistagni</name>
    <dbReference type="NCBI Taxonomy" id="1852522"/>
    <lineage>
        <taxon>Bacteria</taxon>
        <taxon>Bacillati</taxon>
        <taxon>Bacillota</taxon>
        <taxon>Bacilli</taxon>
        <taxon>Bacillales</taxon>
        <taxon>Paenibacillaceae</taxon>
        <taxon>Paenibacillus</taxon>
    </lineage>
</organism>
<dbReference type="PROSITE" id="PS51832">
    <property type="entry name" value="HD_GYP"/>
    <property type="match status" value="1"/>
</dbReference>
<dbReference type="InterPro" id="IPR037522">
    <property type="entry name" value="HD_GYP_dom"/>
</dbReference>
<gene>
    <name evidence="2" type="ORF">SAMN06295960_3693</name>
</gene>
<evidence type="ECO:0000313" key="3">
    <source>
        <dbReference type="Proteomes" id="UP000193834"/>
    </source>
</evidence>
<feature type="domain" description="HD-GYP" evidence="1">
    <location>
        <begin position="113"/>
        <end position="309"/>
    </location>
</feature>
<dbReference type="Gene3D" id="1.10.3210.10">
    <property type="entry name" value="Hypothetical protein af1432"/>
    <property type="match status" value="1"/>
</dbReference>
<proteinExistence type="predicted"/>
<dbReference type="PANTHER" id="PTHR43155">
    <property type="entry name" value="CYCLIC DI-GMP PHOSPHODIESTERASE PA4108-RELATED"/>
    <property type="match status" value="1"/>
</dbReference>
<evidence type="ECO:0000259" key="1">
    <source>
        <dbReference type="PROSITE" id="PS51832"/>
    </source>
</evidence>
<evidence type="ECO:0000313" key="2">
    <source>
        <dbReference type="EMBL" id="SMG54329.1"/>
    </source>
</evidence>
<dbReference type="Proteomes" id="UP000193834">
    <property type="component" value="Unassembled WGS sequence"/>
</dbReference>
<dbReference type="AlphaFoldDB" id="A0A1X7LMH9"/>
<protein>
    <submittedName>
        <fullName evidence="2">HD-GYP domain, c-di-GMP phosphodiesterase class II (Or its inactivated variant)</fullName>
    </submittedName>
</protein>
<reference evidence="2 3" key="1">
    <citation type="submission" date="2017-04" db="EMBL/GenBank/DDBJ databases">
        <authorList>
            <person name="Afonso C.L."/>
            <person name="Miller P.J."/>
            <person name="Scott M.A."/>
            <person name="Spackman E."/>
            <person name="Goraichik I."/>
            <person name="Dimitrov K.M."/>
            <person name="Suarez D.L."/>
            <person name="Swayne D.E."/>
        </authorList>
    </citation>
    <scope>NUCLEOTIDE SEQUENCE [LARGE SCALE GENOMIC DNA]</scope>
    <source>
        <strain evidence="2 3">11</strain>
    </source>
</reference>
<dbReference type="STRING" id="1852522.SAMN06295960_3693"/>
<sequence length="363" mass="41075">MRWLPITSCRSGMKLAKSVYSEEGLILLGAHVELNDSYIQRLKDMGVGFVYIEDQETEGIEAPNLLSDQTRQEANYRIRKEFKSLMGKDMIKSRVGSSHLGKTFSPVLDQIIDDLSSHQEAMVMLGDIQATDDYIFRHSLNVCVYTTLFGLRYGYEREELKQLSMGAMLHDIGKTQLNQKVLKKPGKLTEEEYQHVKLHTEYGFRILKDEPNIPLVVAHCAFQHHERLNGSGYPRGIGETGIHEFAKWIAIADSYDAMTTHRVYRNARMPHEALEILYTGAGTLYDQAMLCLFRDTIAVYPLGMTVQLSTGESGVVAKLNPIYPQRPVIRLLTDPDGVPYADLREKDLAESLNITILGAKFDI</sequence>
<dbReference type="InterPro" id="IPR003607">
    <property type="entry name" value="HD/PDEase_dom"/>
</dbReference>
<dbReference type="Pfam" id="PF13487">
    <property type="entry name" value="HD_5"/>
    <property type="match status" value="1"/>
</dbReference>
<dbReference type="CDD" id="cd00077">
    <property type="entry name" value="HDc"/>
    <property type="match status" value="1"/>
</dbReference>